<evidence type="ECO:0000259" key="3">
    <source>
        <dbReference type="Pfam" id="PF23713"/>
    </source>
</evidence>
<dbReference type="Proteomes" id="UP000186922">
    <property type="component" value="Unassembled WGS sequence"/>
</dbReference>
<dbReference type="InterPro" id="IPR056589">
    <property type="entry name" value="WH_Egal-1"/>
</dbReference>
<dbReference type="Pfam" id="PF01612">
    <property type="entry name" value="DNA_pol_A_exo1"/>
    <property type="match status" value="1"/>
</dbReference>
<dbReference type="GO" id="GO:0008408">
    <property type="term" value="F:3'-5' exonuclease activity"/>
    <property type="evidence" value="ECO:0007669"/>
    <property type="project" value="InterPro"/>
</dbReference>
<evidence type="ECO:0000259" key="2">
    <source>
        <dbReference type="Pfam" id="PF01612"/>
    </source>
</evidence>
<dbReference type="SUPFAM" id="SSF53098">
    <property type="entry name" value="Ribonuclease H-like"/>
    <property type="match status" value="1"/>
</dbReference>
<dbReference type="AlphaFoldDB" id="A0A1D1VLJ0"/>
<comment type="caution">
    <text evidence="4">The sequence shown here is derived from an EMBL/GenBank/DDBJ whole genome shotgun (WGS) entry which is preliminary data.</text>
</comment>
<dbReference type="EMBL" id="BDGG01000008">
    <property type="protein sequence ID" value="GAV02467.1"/>
    <property type="molecule type" value="Genomic_DNA"/>
</dbReference>
<evidence type="ECO:0000313" key="4">
    <source>
        <dbReference type="EMBL" id="GAV02467.1"/>
    </source>
</evidence>
<gene>
    <name evidence="4" type="primary">RvY_13030</name>
    <name evidence="4" type="synonym">RvY_13030.1</name>
    <name evidence="4" type="ORF">RvY_13030-1</name>
</gene>
<dbReference type="InterPro" id="IPR036397">
    <property type="entry name" value="RNaseH_sf"/>
</dbReference>
<dbReference type="Pfam" id="PF23713">
    <property type="entry name" value="WHD_Egal"/>
    <property type="match status" value="2"/>
</dbReference>
<dbReference type="InterPro" id="IPR002562">
    <property type="entry name" value="3'-5'_exonuclease_dom"/>
</dbReference>
<protein>
    <submittedName>
        <fullName evidence="4">Uncharacterized protein</fullName>
    </submittedName>
</protein>
<keyword evidence="5" id="KW-1185">Reference proteome</keyword>
<dbReference type="GO" id="GO:0006139">
    <property type="term" value="P:nucleobase-containing compound metabolic process"/>
    <property type="evidence" value="ECO:0007669"/>
    <property type="project" value="InterPro"/>
</dbReference>
<evidence type="ECO:0000256" key="1">
    <source>
        <dbReference type="SAM" id="MobiDB-lite"/>
    </source>
</evidence>
<dbReference type="PANTHER" id="PTHR46814">
    <property type="entry name" value="EGALITARIAN, ISOFORM B"/>
    <property type="match status" value="1"/>
</dbReference>
<feature type="compositionally biased region" description="Low complexity" evidence="1">
    <location>
        <begin position="222"/>
        <end position="234"/>
    </location>
</feature>
<proteinExistence type="predicted"/>
<feature type="region of interest" description="Disordered" evidence="1">
    <location>
        <begin position="645"/>
        <end position="677"/>
    </location>
</feature>
<dbReference type="Gene3D" id="3.30.420.10">
    <property type="entry name" value="Ribonuclease H-like superfamily/Ribonuclease H"/>
    <property type="match status" value="1"/>
</dbReference>
<feature type="domain" description="3'-5' exonuclease" evidence="2">
    <location>
        <begin position="421"/>
        <end position="508"/>
    </location>
</feature>
<dbReference type="PANTHER" id="PTHR46814:SF1">
    <property type="entry name" value="EGALITARIAN, ISOFORM B"/>
    <property type="match status" value="1"/>
</dbReference>
<feature type="compositionally biased region" description="Basic and acidic residues" evidence="1">
    <location>
        <begin position="645"/>
        <end position="661"/>
    </location>
</feature>
<dbReference type="GO" id="GO:0003676">
    <property type="term" value="F:nucleic acid binding"/>
    <property type="evidence" value="ECO:0007669"/>
    <property type="project" value="InterPro"/>
</dbReference>
<feature type="compositionally biased region" description="Polar residues" evidence="1">
    <location>
        <begin position="662"/>
        <end position="677"/>
    </location>
</feature>
<dbReference type="STRING" id="947166.A0A1D1VLJ0"/>
<feature type="domain" description="Egal-1 winged helix" evidence="3">
    <location>
        <begin position="137"/>
        <end position="199"/>
    </location>
</feature>
<accession>A0A1D1VLJ0</accession>
<dbReference type="OrthoDB" id="26838at2759"/>
<organism evidence="4 5">
    <name type="scientific">Ramazzottius varieornatus</name>
    <name type="common">Water bear</name>
    <name type="synonym">Tardigrade</name>
    <dbReference type="NCBI Taxonomy" id="947166"/>
    <lineage>
        <taxon>Eukaryota</taxon>
        <taxon>Metazoa</taxon>
        <taxon>Ecdysozoa</taxon>
        <taxon>Tardigrada</taxon>
        <taxon>Eutardigrada</taxon>
        <taxon>Parachela</taxon>
        <taxon>Hypsibioidea</taxon>
        <taxon>Ramazzottiidae</taxon>
        <taxon>Ramazzottius</taxon>
    </lineage>
</organism>
<name>A0A1D1VLJ0_RAMVA</name>
<feature type="domain" description="Egal-1 winged helix" evidence="3">
    <location>
        <begin position="36"/>
        <end position="103"/>
    </location>
</feature>
<evidence type="ECO:0000313" key="5">
    <source>
        <dbReference type="Proteomes" id="UP000186922"/>
    </source>
</evidence>
<dbReference type="InterPro" id="IPR012337">
    <property type="entry name" value="RNaseH-like_sf"/>
</dbReference>
<reference evidence="4 5" key="1">
    <citation type="journal article" date="2016" name="Nat. Commun.">
        <title>Extremotolerant tardigrade genome and improved radiotolerance of human cultured cells by tardigrade-unique protein.</title>
        <authorList>
            <person name="Hashimoto T."/>
            <person name="Horikawa D.D."/>
            <person name="Saito Y."/>
            <person name="Kuwahara H."/>
            <person name="Kozuka-Hata H."/>
            <person name="Shin-I T."/>
            <person name="Minakuchi Y."/>
            <person name="Ohishi K."/>
            <person name="Motoyama A."/>
            <person name="Aizu T."/>
            <person name="Enomoto A."/>
            <person name="Kondo K."/>
            <person name="Tanaka S."/>
            <person name="Hara Y."/>
            <person name="Koshikawa S."/>
            <person name="Sagara H."/>
            <person name="Miura T."/>
            <person name="Yokobori S."/>
            <person name="Miyagawa K."/>
            <person name="Suzuki Y."/>
            <person name="Kubo T."/>
            <person name="Oyama M."/>
            <person name="Kohara Y."/>
            <person name="Fujiyama A."/>
            <person name="Arakawa K."/>
            <person name="Katayama T."/>
            <person name="Toyoda A."/>
            <person name="Kunieda T."/>
        </authorList>
    </citation>
    <scope>NUCLEOTIDE SEQUENCE [LARGE SCALE GENOMIC DNA]</scope>
    <source>
        <strain evidence="4 5">YOKOZUNA-1</strain>
    </source>
</reference>
<sequence length="704" mass="78174">MLRMDVQVSSMANGGSINGGSGTSLLSPHRVREAKNEVLLFFVELLMEHKSRKLHDLSCLFGSPNFSPDMKQVVGGSQMGLKRFLLKHPSLFTIKGDTVVMTCYDFEDYYRGGFSSPSEVSRKDSIDSRISASPEEEAVEFFRSKILAVPARGDEPRPPIPLRSLVGHRSQAPEKIRSVMGRNLPDFIRFLRAHSDTFQYDPVSDTVKLTLTAQRSPRDCPSPANSSASSQSMSITSGDFDVNDCLDFVTSVLQQKGPLFLDELYGHLNKKYKPDVRQLFAKNPRELGEMIQQKGGNRFYVEGNLVSYAGEVSPPEQSSPYRSPPGSAREGMKLRLAQTLKQVVSDNKARGVLPEPDTDKSWTPPWTEITKPKQLKSLVSEILDSSAGTDAVGLAFICDDVIAESETNGGTCDKLPESLLNFKLAKIFIATYDGKVHFISISEHQDLMRLGGLKELLMSDKIRKVFHDGAKGLAALLHQYGLRIVNPFDTQVGYSIFEYQSNSSAAELFLESNRSVSVMDAANGVAPAAARLPSPPNNLGSLDVALYNAYNGLKIVFPHVYEALKSRIPVKYTPMMRAILEEQYEEYLHPERAKLLKKNRRTLHQLDNLQAKLSHYSSHADSANVLSEEETRLSDMVLVNGNHHSDHHTCHSEPLPRKETCDASSQTTISGDIQPTNDSAMLPDDEYFCSHSRFRTYSTGLTGK</sequence>
<feature type="region of interest" description="Disordered" evidence="1">
    <location>
        <begin position="214"/>
        <end position="234"/>
    </location>
</feature>